<name>A0A445MZW5_9BACT</name>
<protein>
    <submittedName>
        <fullName evidence="1">Uncharacterized protein</fullName>
    </submittedName>
</protein>
<evidence type="ECO:0000313" key="1">
    <source>
        <dbReference type="EMBL" id="SPD75038.1"/>
    </source>
</evidence>
<sequence length="43" mass="4795">MFGGMSPEVSAETRMIGYLSYSVIFSEKQGGFPPCFSEISWQL</sequence>
<reference evidence="1" key="1">
    <citation type="submission" date="2018-01" db="EMBL/GenBank/DDBJ databases">
        <authorList>
            <person name="Regsiter A."/>
            <person name="William W."/>
        </authorList>
    </citation>
    <scope>NUCLEOTIDE SEQUENCE</scope>
    <source>
        <strain evidence="1">TRIP AH-1</strain>
    </source>
</reference>
<proteinExistence type="predicted"/>
<dbReference type="AlphaFoldDB" id="A0A445MZW5"/>
<organism evidence="1">
    <name type="scientific">uncultured Desulfobacterium sp</name>
    <dbReference type="NCBI Taxonomy" id="201089"/>
    <lineage>
        <taxon>Bacteria</taxon>
        <taxon>Pseudomonadati</taxon>
        <taxon>Thermodesulfobacteriota</taxon>
        <taxon>Desulfobacteria</taxon>
        <taxon>Desulfobacterales</taxon>
        <taxon>Desulfobacteriaceae</taxon>
        <taxon>Desulfobacterium</taxon>
        <taxon>environmental samples</taxon>
    </lineage>
</organism>
<gene>
    <name evidence="1" type="ORF">PITCH_A410019</name>
</gene>
<dbReference type="EMBL" id="OJIN01000183">
    <property type="protein sequence ID" value="SPD75038.1"/>
    <property type="molecule type" value="Genomic_DNA"/>
</dbReference>
<accession>A0A445MZW5</accession>